<dbReference type="InterPro" id="IPR007484">
    <property type="entry name" value="Peptidase_M28"/>
</dbReference>
<dbReference type="Pfam" id="PF04389">
    <property type="entry name" value="Peptidase_M28"/>
    <property type="match status" value="2"/>
</dbReference>
<dbReference type="SUPFAM" id="SSF53187">
    <property type="entry name" value="Zn-dependent exopeptidases"/>
    <property type="match status" value="1"/>
</dbReference>
<evidence type="ECO:0000313" key="2">
    <source>
        <dbReference type="EMBL" id="MFC4508056.1"/>
    </source>
</evidence>
<name>A0ABV9BBV1_9ACTN</name>
<dbReference type="PANTHER" id="PTHR12147:SF26">
    <property type="entry name" value="PEPTIDASE M28 DOMAIN-CONTAINING PROTEIN"/>
    <property type="match status" value="1"/>
</dbReference>
<proteinExistence type="predicted"/>
<dbReference type="Gene3D" id="3.40.630.10">
    <property type="entry name" value="Zn peptidases"/>
    <property type="match status" value="1"/>
</dbReference>
<dbReference type="RefSeq" id="WP_381168898.1">
    <property type="nucleotide sequence ID" value="NZ_JBHSFK010000066.1"/>
</dbReference>
<accession>A0ABV9BBV1</accession>
<dbReference type="EMBL" id="JBHSFK010000066">
    <property type="protein sequence ID" value="MFC4508056.1"/>
    <property type="molecule type" value="Genomic_DNA"/>
</dbReference>
<comment type="caution">
    <text evidence="2">The sequence shown here is derived from an EMBL/GenBank/DDBJ whole genome shotgun (WGS) entry which is preliminary data.</text>
</comment>
<feature type="domain" description="Peptidase M28" evidence="1">
    <location>
        <begin position="96"/>
        <end position="202"/>
    </location>
</feature>
<gene>
    <name evidence="2" type="ORF">ACFPIH_53155</name>
</gene>
<feature type="domain" description="Peptidase M28" evidence="1">
    <location>
        <begin position="279"/>
        <end position="332"/>
    </location>
</feature>
<dbReference type="Proteomes" id="UP001595839">
    <property type="component" value="Unassembled WGS sequence"/>
</dbReference>
<protein>
    <submittedName>
        <fullName evidence="2">M28 family peptidase</fullName>
    </submittedName>
</protein>
<dbReference type="InterPro" id="IPR045175">
    <property type="entry name" value="M28_fam"/>
</dbReference>
<organism evidence="2 3">
    <name type="scientific">Streptomyces vulcanius</name>
    <dbReference type="NCBI Taxonomy" id="1441876"/>
    <lineage>
        <taxon>Bacteria</taxon>
        <taxon>Bacillati</taxon>
        <taxon>Actinomycetota</taxon>
        <taxon>Actinomycetes</taxon>
        <taxon>Kitasatosporales</taxon>
        <taxon>Streptomycetaceae</taxon>
        <taxon>Streptomyces</taxon>
    </lineage>
</organism>
<evidence type="ECO:0000313" key="3">
    <source>
        <dbReference type="Proteomes" id="UP001595839"/>
    </source>
</evidence>
<sequence>MSTDYVALVRTLGAQADPGRLLRDVTTLAGEPRSRRRAPEAMARAEAYVKDELRAAGWHAESRPFVRRWQFGVTDHRGTTPLPLRVRLYPELRGANIVAELPGAAAGPRVVLGAHLDTVDASPGADDNASGVAVVLEAARLLGRLPVPPDVTLVLFDMEEIGLVGARAAARELSAARRIEGMICVESVGYYADGPDTQALPAGFGLLFRDVADRVRAARHRGDFALVVHRRSSRGAAEFWRRAAARSTPALPSLALCDPRPDGPLGALAGLAVPPLNNLGRSDHGAFWDRRIPALMLTDSANFRNPHYHQPTDTPATLDYDRLAAVTTATAATAVYWSHAGARAGATADVPLP</sequence>
<evidence type="ECO:0000259" key="1">
    <source>
        <dbReference type="Pfam" id="PF04389"/>
    </source>
</evidence>
<reference evidence="3" key="1">
    <citation type="journal article" date="2019" name="Int. J. Syst. Evol. Microbiol.">
        <title>The Global Catalogue of Microorganisms (GCM) 10K type strain sequencing project: providing services to taxonomists for standard genome sequencing and annotation.</title>
        <authorList>
            <consortium name="The Broad Institute Genomics Platform"/>
            <consortium name="The Broad Institute Genome Sequencing Center for Infectious Disease"/>
            <person name="Wu L."/>
            <person name="Ma J."/>
        </authorList>
    </citation>
    <scope>NUCLEOTIDE SEQUENCE [LARGE SCALE GENOMIC DNA]</scope>
    <source>
        <strain evidence="3">CGMCC 4.7177</strain>
    </source>
</reference>
<dbReference type="PANTHER" id="PTHR12147">
    <property type="entry name" value="METALLOPEPTIDASE M28 FAMILY MEMBER"/>
    <property type="match status" value="1"/>
</dbReference>
<keyword evidence="3" id="KW-1185">Reference proteome</keyword>